<keyword evidence="2" id="KW-0150">Chloroplast</keyword>
<geneLocation type="chloroplast" evidence="2"/>
<name>A0A1W5RN64_HYDRE</name>
<sequence length="122" mass="13971">MFSLQIEFGIKIKIAVSSFHLLMLFCSFYSAPLILASFHLLMLFCSFYSAPLILASFHLLMLFCSFYSAPLILASFHLYFFASQLCRSVKRRKAVKKGSERIAIKIAKKTKRINIISTKSCR</sequence>
<dbReference type="EMBL" id="KY114065">
    <property type="protein sequence ID" value="AQU64582.1"/>
    <property type="molecule type" value="Genomic_DNA"/>
</dbReference>
<keyword evidence="1" id="KW-0472">Membrane</keyword>
<evidence type="ECO:0000256" key="1">
    <source>
        <dbReference type="SAM" id="Phobius"/>
    </source>
</evidence>
<gene>
    <name evidence="2" type="primary">orf122</name>
</gene>
<dbReference type="AlphaFoldDB" id="A0A1W5RN64"/>
<reference evidence="2" key="1">
    <citation type="journal article" date="2017" name="PeerJ">
        <title>lastomes of the green algae Hydrodictyon reticulatum and Pediastrum duplex (Sphaeropleales, Chlorophyceae).</title>
        <authorList>
            <person name="McManus H.A."/>
            <person name="Sanchez D."/>
            <person name="Karol K.G."/>
        </authorList>
    </citation>
    <scope>NUCLEOTIDE SEQUENCE</scope>
</reference>
<accession>A0A1W5RN64</accession>
<proteinExistence type="predicted"/>
<keyword evidence="2" id="KW-0934">Plastid</keyword>
<dbReference type="RefSeq" id="YP_009364204.1">
    <property type="nucleotide sequence ID" value="NC_034655.1"/>
</dbReference>
<feature type="transmembrane region" description="Helical" evidence="1">
    <location>
        <begin position="55"/>
        <end position="82"/>
    </location>
</feature>
<keyword evidence="1" id="KW-1133">Transmembrane helix</keyword>
<organism evidence="2">
    <name type="scientific">Hydrodictyon reticulatum</name>
    <name type="common">Water net</name>
    <name type="synonym">Conferva reticulatum</name>
    <dbReference type="NCBI Taxonomy" id="3107"/>
    <lineage>
        <taxon>Eukaryota</taxon>
        <taxon>Viridiplantae</taxon>
        <taxon>Chlorophyta</taxon>
        <taxon>core chlorophytes</taxon>
        <taxon>Chlorophyceae</taxon>
        <taxon>CS clade</taxon>
        <taxon>Sphaeropleales</taxon>
        <taxon>Hydrodictyaceae</taxon>
        <taxon>Hydrodictyon</taxon>
    </lineage>
</organism>
<protein>
    <submittedName>
        <fullName evidence="2">Uncharacterized protein</fullName>
    </submittedName>
</protein>
<evidence type="ECO:0000313" key="2">
    <source>
        <dbReference type="EMBL" id="AQU64582.1"/>
    </source>
</evidence>
<keyword evidence="1" id="KW-0812">Transmembrane</keyword>
<feature type="transmembrane region" description="Helical" evidence="1">
    <location>
        <begin position="21"/>
        <end position="49"/>
    </location>
</feature>
<dbReference type="GeneID" id="32880340"/>